<keyword evidence="8" id="KW-1185">Reference proteome</keyword>
<evidence type="ECO:0000256" key="4">
    <source>
        <dbReference type="PROSITE-ProRule" id="PRU10141"/>
    </source>
</evidence>
<comment type="similarity">
    <text evidence="5">Belongs to the protein kinase superfamily.</text>
</comment>
<dbReference type="PROSITE" id="PS50011">
    <property type="entry name" value="PROTEIN_KINASE_DOM"/>
    <property type="match status" value="1"/>
</dbReference>
<dbReference type="Gene3D" id="1.10.510.10">
    <property type="entry name" value="Transferase(Phosphotransferase) domain 1"/>
    <property type="match status" value="1"/>
</dbReference>
<evidence type="ECO:0000256" key="5">
    <source>
        <dbReference type="RuleBase" id="RU000304"/>
    </source>
</evidence>
<dbReference type="PROSITE" id="PS00108">
    <property type="entry name" value="PROTEIN_KINASE_ST"/>
    <property type="match status" value="1"/>
</dbReference>
<dbReference type="EC" id="2.7.11.1" evidence="1"/>
<dbReference type="InterPro" id="IPR000719">
    <property type="entry name" value="Prot_kinase_dom"/>
</dbReference>
<dbReference type="InterPro" id="IPR011009">
    <property type="entry name" value="Kinase-like_dom_sf"/>
</dbReference>
<keyword evidence="3 4" id="KW-0067">ATP-binding</keyword>
<evidence type="ECO:0000256" key="3">
    <source>
        <dbReference type="ARBA" id="ARBA00022840"/>
    </source>
</evidence>
<evidence type="ECO:0000256" key="1">
    <source>
        <dbReference type="ARBA" id="ARBA00012513"/>
    </source>
</evidence>
<dbReference type="InParanoid" id="A2D8K1"/>
<evidence type="ECO:0000256" key="2">
    <source>
        <dbReference type="ARBA" id="ARBA00022741"/>
    </source>
</evidence>
<keyword evidence="7" id="KW-0808">Transferase</keyword>
<reference evidence="7" key="1">
    <citation type="submission" date="2006-10" db="EMBL/GenBank/DDBJ databases">
        <authorList>
            <person name="Amadeo P."/>
            <person name="Zhao Q."/>
            <person name="Wortman J."/>
            <person name="Fraser-Liggett C."/>
            <person name="Carlton J."/>
        </authorList>
    </citation>
    <scope>NUCLEOTIDE SEQUENCE</scope>
    <source>
        <strain evidence="7">G3</strain>
    </source>
</reference>
<feature type="domain" description="Protein kinase" evidence="6">
    <location>
        <begin position="10"/>
        <end position="272"/>
    </location>
</feature>
<dbReference type="PROSITE" id="PS00107">
    <property type="entry name" value="PROTEIN_KINASE_ATP"/>
    <property type="match status" value="1"/>
</dbReference>
<dbReference type="FunFam" id="1.10.510.10:FF:000886">
    <property type="entry name" value="CK1 family protein kinase"/>
    <property type="match status" value="1"/>
</dbReference>
<dbReference type="GO" id="GO:0004674">
    <property type="term" value="F:protein serine/threonine kinase activity"/>
    <property type="evidence" value="ECO:0000318"/>
    <property type="project" value="GO_Central"/>
</dbReference>
<dbReference type="PANTHER" id="PTHR11909">
    <property type="entry name" value="CASEIN KINASE-RELATED"/>
    <property type="match status" value="1"/>
</dbReference>
<dbReference type="AlphaFoldDB" id="A2D8K1"/>
<dbReference type="InterPro" id="IPR050235">
    <property type="entry name" value="CK1_Ser-Thr_kinase"/>
</dbReference>
<dbReference type="SUPFAM" id="SSF56112">
    <property type="entry name" value="Protein kinase-like (PK-like)"/>
    <property type="match status" value="1"/>
</dbReference>
<dbReference type="EMBL" id="DS113179">
    <property type="protein sequence ID" value="EAY23250.1"/>
    <property type="molecule type" value="Genomic_DNA"/>
</dbReference>
<evidence type="ECO:0000313" key="7">
    <source>
        <dbReference type="EMBL" id="EAY23250.1"/>
    </source>
</evidence>
<evidence type="ECO:0000259" key="6">
    <source>
        <dbReference type="PROSITE" id="PS50011"/>
    </source>
</evidence>
<protein>
    <recommendedName>
        <fullName evidence="1">non-specific serine/threonine protein kinase</fullName>
        <ecNumber evidence="1">2.7.11.1</ecNumber>
    </recommendedName>
</protein>
<keyword evidence="5" id="KW-0723">Serine/threonine-protein kinase</keyword>
<dbReference type="SMART" id="SM00220">
    <property type="entry name" value="S_TKc"/>
    <property type="match status" value="1"/>
</dbReference>
<feature type="binding site" evidence="4">
    <location>
        <position position="48"/>
    </location>
    <ligand>
        <name>ATP</name>
        <dbReference type="ChEBI" id="CHEBI:30616"/>
    </ligand>
</feature>
<keyword evidence="2 4" id="KW-0547">Nucleotide-binding</keyword>
<dbReference type="VEuPathDB" id="TrichDB:TVAG_185570"/>
<dbReference type="KEGG" id="tva:5468812"/>
<dbReference type="VEuPathDB" id="TrichDB:TVAGG3_0392760"/>
<dbReference type="OrthoDB" id="5979581at2759"/>
<proteinExistence type="inferred from homology"/>
<dbReference type="Proteomes" id="UP000001542">
    <property type="component" value="Unassembled WGS sequence"/>
</dbReference>
<reference evidence="7" key="2">
    <citation type="journal article" date="2007" name="Science">
        <title>Draft genome sequence of the sexually transmitted pathogen Trichomonas vaginalis.</title>
        <authorList>
            <person name="Carlton J.M."/>
            <person name="Hirt R.P."/>
            <person name="Silva J.C."/>
            <person name="Delcher A.L."/>
            <person name="Schatz M."/>
            <person name="Zhao Q."/>
            <person name="Wortman J.R."/>
            <person name="Bidwell S.L."/>
            <person name="Alsmark U.C.M."/>
            <person name="Besteiro S."/>
            <person name="Sicheritz-Ponten T."/>
            <person name="Noel C.J."/>
            <person name="Dacks J.B."/>
            <person name="Foster P.G."/>
            <person name="Simillion C."/>
            <person name="Van de Peer Y."/>
            <person name="Miranda-Saavedra D."/>
            <person name="Barton G.J."/>
            <person name="Westrop G.D."/>
            <person name="Mueller S."/>
            <person name="Dessi D."/>
            <person name="Fiori P.L."/>
            <person name="Ren Q."/>
            <person name="Paulsen I."/>
            <person name="Zhang H."/>
            <person name="Bastida-Corcuera F.D."/>
            <person name="Simoes-Barbosa A."/>
            <person name="Brown M.T."/>
            <person name="Hayes R.D."/>
            <person name="Mukherjee M."/>
            <person name="Okumura C.Y."/>
            <person name="Schneider R."/>
            <person name="Smith A.J."/>
            <person name="Vanacova S."/>
            <person name="Villalvazo M."/>
            <person name="Haas B.J."/>
            <person name="Pertea M."/>
            <person name="Feldblyum T.V."/>
            <person name="Utterback T.R."/>
            <person name="Shu C.L."/>
            <person name="Osoegawa K."/>
            <person name="de Jong P.J."/>
            <person name="Hrdy I."/>
            <person name="Horvathova L."/>
            <person name="Zubacova Z."/>
            <person name="Dolezal P."/>
            <person name="Malik S.B."/>
            <person name="Logsdon J.M. Jr."/>
            <person name="Henze K."/>
            <person name="Gupta A."/>
            <person name="Wang C.C."/>
            <person name="Dunne R.L."/>
            <person name="Upcroft J.A."/>
            <person name="Upcroft P."/>
            <person name="White O."/>
            <person name="Salzberg S.L."/>
            <person name="Tang P."/>
            <person name="Chiu C.-H."/>
            <person name="Lee Y.-S."/>
            <person name="Embley T.M."/>
            <person name="Coombs G.H."/>
            <person name="Mottram J.C."/>
            <person name="Tachezy J."/>
            <person name="Fraser-Liggett C.M."/>
            <person name="Johnson P.J."/>
        </authorList>
    </citation>
    <scope>NUCLEOTIDE SEQUENCE [LARGE SCALE GENOMIC DNA]</scope>
    <source>
        <strain evidence="7">G3</strain>
    </source>
</reference>
<dbReference type="Pfam" id="PF00069">
    <property type="entry name" value="Pkinase"/>
    <property type="match status" value="1"/>
</dbReference>
<accession>A2D8K1</accession>
<name>A2D8K1_TRIV3</name>
<dbReference type="SMR" id="A2D8K1"/>
<dbReference type="GO" id="GO:0005634">
    <property type="term" value="C:nucleus"/>
    <property type="evidence" value="ECO:0000318"/>
    <property type="project" value="GO_Central"/>
</dbReference>
<dbReference type="GO" id="GO:0007165">
    <property type="term" value="P:signal transduction"/>
    <property type="evidence" value="ECO:0000318"/>
    <property type="project" value="GO_Central"/>
</dbReference>
<sequence>MKTGSNLLSYIIGEKIGVGAFGEIYSAIDDRTGILYAIKTETSDAVKKTLAFEFQIIAQIQSSPHFPRLGVFGHGHGFSFFSMELLGPSLSGIIKRLPEHRLSLSTAVRSSLHILKCIESLHIFGIVHRDIKPSNILTREGTDYPLCLIDFGLSRVYIDSSNGQHLPPRPHVGFRGTKPYASIHAHKGHDLSRRDDLISWFYLATELIAGYLPWRSVTDKGVIMALKQKFQVKEILSPIAPELLEVWDHITSLDFYAAPNYHMIFERLEQILKRIKAHMDDPFEWAGLLHEARKIVTKPLENLIGGPEMNHVQYIETVSDNINERLLGPYITANPPFSQCSESSDACC</sequence>
<dbReference type="eggNOG" id="KOG1164">
    <property type="taxonomic scope" value="Eukaryota"/>
</dbReference>
<dbReference type="GO" id="GO:0005524">
    <property type="term" value="F:ATP binding"/>
    <property type="evidence" value="ECO:0007669"/>
    <property type="project" value="UniProtKB-UniRule"/>
</dbReference>
<keyword evidence="7" id="KW-0418">Kinase</keyword>
<gene>
    <name evidence="7" type="ORF">TVAG_185570</name>
</gene>
<dbReference type="GO" id="GO:0005737">
    <property type="term" value="C:cytoplasm"/>
    <property type="evidence" value="ECO:0000318"/>
    <property type="project" value="GO_Central"/>
</dbReference>
<dbReference type="InterPro" id="IPR017441">
    <property type="entry name" value="Protein_kinase_ATP_BS"/>
</dbReference>
<evidence type="ECO:0000313" key="8">
    <source>
        <dbReference type="Proteomes" id="UP000001542"/>
    </source>
</evidence>
<organism evidence="7 8">
    <name type="scientific">Trichomonas vaginalis (strain ATCC PRA-98 / G3)</name>
    <dbReference type="NCBI Taxonomy" id="412133"/>
    <lineage>
        <taxon>Eukaryota</taxon>
        <taxon>Metamonada</taxon>
        <taxon>Parabasalia</taxon>
        <taxon>Trichomonadida</taxon>
        <taxon>Trichomonadidae</taxon>
        <taxon>Trichomonas</taxon>
    </lineage>
</organism>
<dbReference type="InterPro" id="IPR008271">
    <property type="entry name" value="Ser/Thr_kinase_AS"/>
</dbReference>
<dbReference type="RefSeq" id="XP_001584236.1">
    <property type="nucleotide sequence ID" value="XM_001584186.1"/>
</dbReference>
<dbReference type="STRING" id="5722.A2D8K1"/>